<feature type="signal peptide" evidence="2">
    <location>
        <begin position="1"/>
        <end position="19"/>
    </location>
</feature>
<organism evidence="3 4">
    <name type="scientific">Tenebrio molitor</name>
    <name type="common">Yellow mealworm beetle</name>
    <dbReference type="NCBI Taxonomy" id="7067"/>
    <lineage>
        <taxon>Eukaryota</taxon>
        <taxon>Metazoa</taxon>
        <taxon>Ecdysozoa</taxon>
        <taxon>Arthropoda</taxon>
        <taxon>Hexapoda</taxon>
        <taxon>Insecta</taxon>
        <taxon>Pterygota</taxon>
        <taxon>Neoptera</taxon>
        <taxon>Endopterygota</taxon>
        <taxon>Coleoptera</taxon>
        <taxon>Polyphaga</taxon>
        <taxon>Cucujiformia</taxon>
        <taxon>Tenebrionidae</taxon>
        <taxon>Tenebrio</taxon>
    </lineage>
</organism>
<dbReference type="AlphaFoldDB" id="A0A8J6HHH8"/>
<accession>A0A8J6HHH8</accession>
<feature type="compositionally biased region" description="Low complexity" evidence="1">
    <location>
        <begin position="218"/>
        <end position="228"/>
    </location>
</feature>
<name>A0A8J6HHH8_TENMO</name>
<evidence type="ECO:0000313" key="3">
    <source>
        <dbReference type="EMBL" id="KAH0813738.1"/>
    </source>
</evidence>
<feature type="compositionally biased region" description="Basic and acidic residues" evidence="1">
    <location>
        <begin position="26"/>
        <end position="39"/>
    </location>
</feature>
<feature type="region of interest" description="Disordered" evidence="1">
    <location>
        <begin position="19"/>
        <end position="56"/>
    </location>
</feature>
<proteinExistence type="predicted"/>
<gene>
    <name evidence="3" type="ORF">GEV33_009054</name>
</gene>
<feature type="region of interest" description="Disordered" evidence="1">
    <location>
        <begin position="208"/>
        <end position="249"/>
    </location>
</feature>
<evidence type="ECO:0000256" key="2">
    <source>
        <dbReference type="SAM" id="SignalP"/>
    </source>
</evidence>
<comment type="caution">
    <text evidence="3">The sequence shown here is derived from an EMBL/GenBank/DDBJ whole genome shotgun (WGS) entry which is preliminary data.</text>
</comment>
<keyword evidence="2" id="KW-0732">Signal</keyword>
<dbReference type="EMBL" id="JABDTM020024985">
    <property type="protein sequence ID" value="KAH0813738.1"/>
    <property type="molecule type" value="Genomic_DNA"/>
</dbReference>
<keyword evidence="4" id="KW-1185">Reference proteome</keyword>
<dbReference type="Proteomes" id="UP000719412">
    <property type="component" value="Unassembled WGS sequence"/>
</dbReference>
<sequence length="488" mass="53915">MMSFIRVIALALALASTTAWSPHPSESARDQYEAREDRPQPQLLTEATDHRPGVHTSRQVDLLATKNTVPDLQVGWGDGFVREKVQHKNRIESPKKRVPSGSRRKRSYDAWSTQITFTHPYPGINVWRPSLYPLTRPYYVPIFGAPGRIPIFYPPQAIVLNPGTPKDNPTKKPFKGPLYLPPVEPTTSSSTTMKISDRFDDRPIWDLGGGEETPTQRPVPTTTSIVPTRRTRPSRPRPPLIHKPTDPEGVAVGEFTDAGLGAPVSNQVNRPAPSTAAPPRQADRPRELSRCTWAIISCCTAMADISYECFEQRGCPGAFWDNNPCDNEFAQAAIARCAASFATLDKLVDKFTLPPAALPIGNASLTPCYKACGTFNYVTNAYCVETIIYNDPFPQSAFITHKKIRLRLMRVLSRSTNSSVTKIELETCGHASERFVPYRRVFGASHINKLVFARCPSDVGVEIGGNAGKQSPAAELITVYSSTRIISL</sequence>
<protein>
    <submittedName>
        <fullName evidence="3">Uncharacterized protein</fullName>
    </submittedName>
</protein>
<feature type="region of interest" description="Disordered" evidence="1">
    <location>
        <begin position="172"/>
        <end position="194"/>
    </location>
</feature>
<reference evidence="3" key="2">
    <citation type="submission" date="2021-08" db="EMBL/GenBank/DDBJ databases">
        <authorList>
            <person name="Eriksson T."/>
        </authorList>
    </citation>
    <scope>NUCLEOTIDE SEQUENCE</scope>
    <source>
        <strain evidence="3">Stoneville</strain>
        <tissue evidence="3">Whole head</tissue>
    </source>
</reference>
<feature type="chain" id="PRO_5035174724" evidence="2">
    <location>
        <begin position="20"/>
        <end position="488"/>
    </location>
</feature>
<feature type="region of interest" description="Disordered" evidence="1">
    <location>
        <begin position="261"/>
        <end position="284"/>
    </location>
</feature>
<reference evidence="3" key="1">
    <citation type="journal article" date="2020" name="J Insects Food Feed">
        <title>The yellow mealworm (Tenebrio molitor) genome: a resource for the emerging insects as food and feed industry.</title>
        <authorList>
            <person name="Eriksson T."/>
            <person name="Andere A."/>
            <person name="Kelstrup H."/>
            <person name="Emery V."/>
            <person name="Picard C."/>
        </authorList>
    </citation>
    <scope>NUCLEOTIDE SEQUENCE</scope>
    <source>
        <strain evidence="3">Stoneville</strain>
        <tissue evidence="3">Whole head</tissue>
    </source>
</reference>
<evidence type="ECO:0000313" key="4">
    <source>
        <dbReference type="Proteomes" id="UP000719412"/>
    </source>
</evidence>
<evidence type="ECO:0000256" key="1">
    <source>
        <dbReference type="SAM" id="MobiDB-lite"/>
    </source>
</evidence>